<organism evidence="2 3">
    <name type="scientific">Diplocarpon rosae</name>
    <dbReference type="NCBI Taxonomy" id="946125"/>
    <lineage>
        <taxon>Eukaryota</taxon>
        <taxon>Fungi</taxon>
        <taxon>Dikarya</taxon>
        <taxon>Ascomycota</taxon>
        <taxon>Pezizomycotina</taxon>
        <taxon>Leotiomycetes</taxon>
        <taxon>Helotiales</taxon>
        <taxon>Drepanopezizaceae</taxon>
        <taxon>Diplocarpon</taxon>
    </lineage>
</organism>
<accession>A0AAD9WFK1</accession>
<protein>
    <submittedName>
        <fullName evidence="2">Uncharacterized protein</fullName>
    </submittedName>
</protein>
<evidence type="ECO:0000256" key="1">
    <source>
        <dbReference type="SAM" id="SignalP"/>
    </source>
</evidence>
<feature type="signal peptide" evidence="1">
    <location>
        <begin position="1"/>
        <end position="19"/>
    </location>
</feature>
<name>A0AAD9WFK1_9HELO</name>
<sequence length="175" mass="19413">MLYSLTTLVCAALVPIVLGRSVVFNNRCDVPVLFKRVWHMGEDPYDTIVQSGQSMELPLRQEMDQVYKLQKGAGMSSGILQFEISVRDDGVTTWNPSHNDGNTNGVPGTSVFGNDNVSFTPVGNANPERYNTCKTVMCRAGEICQGSYQNPHDDEKMQTCSPETYKFIIEFCASL</sequence>
<comment type="caution">
    <text evidence="2">The sequence shown here is derived from an EMBL/GenBank/DDBJ whole genome shotgun (WGS) entry which is preliminary data.</text>
</comment>
<dbReference type="Proteomes" id="UP001285354">
    <property type="component" value="Unassembled WGS sequence"/>
</dbReference>
<keyword evidence="1" id="KW-0732">Signal</keyword>
<evidence type="ECO:0000313" key="3">
    <source>
        <dbReference type="Proteomes" id="UP001285354"/>
    </source>
</evidence>
<dbReference type="EMBL" id="JAUBYV010000003">
    <property type="protein sequence ID" value="KAK2628338.1"/>
    <property type="molecule type" value="Genomic_DNA"/>
</dbReference>
<proteinExistence type="predicted"/>
<evidence type="ECO:0000313" key="2">
    <source>
        <dbReference type="EMBL" id="KAK2628338.1"/>
    </source>
</evidence>
<feature type="chain" id="PRO_5042202560" evidence="1">
    <location>
        <begin position="20"/>
        <end position="175"/>
    </location>
</feature>
<reference evidence="2" key="1">
    <citation type="submission" date="2023-06" db="EMBL/GenBank/DDBJ databases">
        <title>Draft genome of Marssonina rosae.</title>
        <authorList>
            <person name="Cheng Q."/>
        </authorList>
    </citation>
    <scope>NUCLEOTIDE SEQUENCE</scope>
    <source>
        <strain evidence="2">R4</strain>
    </source>
</reference>
<dbReference type="AlphaFoldDB" id="A0AAD9WFK1"/>
<keyword evidence="3" id="KW-1185">Reference proteome</keyword>
<gene>
    <name evidence="2" type="ORF">QTJ16_002984</name>
</gene>